<organism evidence="3 4">
    <name type="scientific">Salinirubrum litoreum</name>
    <dbReference type="NCBI Taxonomy" id="1126234"/>
    <lineage>
        <taxon>Archaea</taxon>
        <taxon>Methanobacteriati</taxon>
        <taxon>Methanobacteriota</taxon>
        <taxon>Stenosarchaea group</taxon>
        <taxon>Halobacteria</taxon>
        <taxon>Halobacteriales</taxon>
        <taxon>Haloferacaceae</taxon>
        <taxon>Salinirubrum</taxon>
    </lineage>
</organism>
<dbReference type="InterPro" id="IPR006015">
    <property type="entry name" value="Universal_stress_UspA"/>
</dbReference>
<proteinExistence type="inferred from homology"/>
<name>A0ABD5RD98_9EURY</name>
<evidence type="ECO:0000259" key="2">
    <source>
        <dbReference type="Pfam" id="PF00582"/>
    </source>
</evidence>
<evidence type="ECO:0000313" key="4">
    <source>
        <dbReference type="Proteomes" id="UP001596201"/>
    </source>
</evidence>
<evidence type="ECO:0000256" key="1">
    <source>
        <dbReference type="ARBA" id="ARBA00008791"/>
    </source>
</evidence>
<comment type="caution">
    <text evidence="3">The sequence shown here is derived from an EMBL/GenBank/DDBJ whole genome shotgun (WGS) entry which is preliminary data.</text>
</comment>
<comment type="similarity">
    <text evidence="1">Belongs to the universal stress protein A family.</text>
</comment>
<dbReference type="PRINTS" id="PR01438">
    <property type="entry name" value="UNVRSLSTRESS"/>
</dbReference>
<dbReference type="SUPFAM" id="SSF52402">
    <property type="entry name" value="Adenine nucleotide alpha hydrolases-like"/>
    <property type="match status" value="1"/>
</dbReference>
<dbReference type="Gene3D" id="3.40.50.620">
    <property type="entry name" value="HUPs"/>
    <property type="match status" value="1"/>
</dbReference>
<reference evidence="3 4" key="1">
    <citation type="journal article" date="2019" name="Int. J. Syst. Evol. Microbiol.">
        <title>The Global Catalogue of Microorganisms (GCM) 10K type strain sequencing project: providing services to taxonomists for standard genome sequencing and annotation.</title>
        <authorList>
            <consortium name="The Broad Institute Genomics Platform"/>
            <consortium name="The Broad Institute Genome Sequencing Center for Infectious Disease"/>
            <person name="Wu L."/>
            <person name="Ma J."/>
        </authorList>
    </citation>
    <scope>NUCLEOTIDE SEQUENCE [LARGE SCALE GENOMIC DNA]</scope>
    <source>
        <strain evidence="3 4">CGMCC 1.12237</strain>
    </source>
</reference>
<dbReference type="InterPro" id="IPR006016">
    <property type="entry name" value="UspA"/>
</dbReference>
<dbReference type="InterPro" id="IPR014729">
    <property type="entry name" value="Rossmann-like_a/b/a_fold"/>
</dbReference>
<dbReference type="PIRSF" id="PIRSF006276">
    <property type="entry name" value="UspA"/>
    <property type="match status" value="1"/>
</dbReference>
<gene>
    <name evidence="3" type="ORF">ACFPJ5_12600</name>
</gene>
<evidence type="ECO:0000313" key="3">
    <source>
        <dbReference type="EMBL" id="MFC5367773.1"/>
    </source>
</evidence>
<protein>
    <submittedName>
        <fullName evidence="3">Universal stress protein</fullName>
    </submittedName>
</protein>
<dbReference type="AlphaFoldDB" id="A0ABD5RD98"/>
<dbReference type="PANTHER" id="PTHR46268:SF6">
    <property type="entry name" value="UNIVERSAL STRESS PROTEIN UP12"/>
    <property type="match status" value="1"/>
</dbReference>
<keyword evidence="4" id="KW-1185">Reference proteome</keyword>
<dbReference type="EMBL" id="JBHSKX010000002">
    <property type="protein sequence ID" value="MFC5367773.1"/>
    <property type="molecule type" value="Genomic_DNA"/>
</dbReference>
<dbReference type="RefSeq" id="WP_227230020.1">
    <property type="nucleotide sequence ID" value="NZ_JAJCVJ010000002.1"/>
</dbReference>
<dbReference type="Pfam" id="PF00582">
    <property type="entry name" value="Usp"/>
    <property type="match status" value="1"/>
</dbReference>
<accession>A0ABD5RD98</accession>
<feature type="domain" description="UspA" evidence="2">
    <location>
        <begin position="1"/>
        <end position="140"/>
    </location>
</feature>
<dbReference type="CDD" id="cd00293">
    <property type="entry name" value="USP-like"/>
    <property type="match status" value="1"/>
</dbReference>
<sequence>MYDRILLPTDGSDASETATEHALWLAEQSDATLSAVSVVDSRVYRSADSDQQGEITETLKRDATESVESVADRAAAAGVTCETAVLDGVPDTEILRFADEIDADLLVMGTHGRTGRERLANLGSVTERVVTGADRPTLVVTVEDD</sequence>
<dbReference type="Proteomes" id="UP001596201">
    <property type="component" value="Unassembled WGS sequence"/>
</dbReference>
<dbReference type="PANTHER" id="PTHR46268">
    <property type="entry name" value="STRESS RESPONSE PROTEIN NHAX"/>
    <property type="match status" value="1"/>
</dbReference>